<dbReference type="RefSeq" id="WP_199664676.1">
    <property type="nucleotide sequence ID" value="NZ_AP024085.1"/>
</dbReference>
<evidence type="ECO:0000256" key="1">
    <source>
        <dbReference type="ARBA" id="ARBA00022603"/>
    </source>
</evidence>
<gene>
    <name evidence="4" type="ORF">Fi14EGH31_03470</name>
</gene>
<dbReference type="SUPFAM" id="SSF53335">
    <property type="entry name" value="S-adenosyl-L-methionine-dependent methyltransferases"/>
    <property type="match status" value="1"/>
</dbReference>
<accession>A0A7I8E253</accession>
<dbReference type="PRINTS" id="PR00505">
    <property type="entry name" value="D12N6MTFRASE"/>
</dbReference>
<keyword evidence="1 4" id="KW-0489">Methyltransferase</keyword>
<dbReference type="GO" id="GO:0009007">
    <property type="term" value="F:site-specific DNA-methyltransferase (adenine-specific) activity"/>
    <property type="evidence" value="ECO:0007669"/>
    <property type="project" value="UniProtKB-EC"/>
</dbReference>
<dbReference type="REBASE" id="471981">
    <property type="entry name" value="M.FinGH31ORF3470P"/>
</dbReference>
<dbReference type="GeneID" id="70578772"/>
<evidence type="ECO:0000313" key="4">
    <source>
        <dbReference type="EMBL" id="BCL56635.1"/>
    </source>
</evidence>
<organism evidence="4 5">
    <name type="scientific">Faecalibacillus intestinalis</name>
    <dbReference type="NCBI Taxonomy" id="1982626"/>
    <lineage>
        <taxon>Bacteria</taxon>
        <taxon>Bacillati</taxon>
        <taxon>Bacillota</taxon>
        <taxon>Erysipelotrichia</taxon>
        <taxon>Erysipelotrichales</taxon>
        <taxon>Coprobacillaceae</taxon>
        <taxon>Faecalibacillus</taxon>
    </lineage>
</organism>
<dbReference type="Pfam" id="PF02086">
    <property type="entry name" value="MethyltransfD12"/>
    <property type="match status" value="1"/>
</dbReference>
<reference evidence="5" key="1">
    <citation type="submission" date="2020-09" db="EMBL/GenBank/DDBJ databases">
        <title>Complete genome sequencing of Faecalibacillus intestinalis strain 14EGH31.</title>
        <authorList>
            <person name="Sakamoto M."/>
            <person name="Murakami T."/>
            <person name="Mori H."/>
        </authorList>
    </citation>
    <scope>NUCLEOTIDE SEQUENCE [LARGE SCALE GENOMIC DNA]</scope>
    <source>
        <strain evidence="5">14EGH31</strain>
    </source>
</reference>
<dbReference type="GO" id="GO:1904047">
    <property type="term" value="F:S-adenosyl-L-methionine binding"/>
    <property type="evidence" value="ECO:0007669"/>
    <property type="project" value="TreeGrafter"/>
</dbReference>
<dbReference type="Gene3D" id="3.40.50.150">
    <property type="entry name" value="Vaccinia Virus protein VP39"/>
    <property type="match status" value="2"/>
</dbReference>
<proteinExistence type="predicted"/>
<keyword evidence="3" id="KW-0949">S-adenosyl-L-methionine</keyword>
<protein>
    <submittedName>
        <fullName evidence="4">DNA methyltransferase</fullName>
    </submittedName>
</protein>
<evidence type="ECO:0000313" key="5">
    <source>
        <dbReference type="Proteomes" id="UP000593842"/>
    </source>
</evidence>
<dbReference type="GO" id="GO:0032259">
    <property type="term" value="P:methylation"/>
    <property type="evidence" value="ECO:0007669"/>
    <property type="project" value="UniProtKB-KW"/>
</dbReference>
<evidence type="ECO:0000256" key="3">
    <source>
        <dbReference type="ARBA" id="ARBA00022691"/>
    </source>
</evidence>
<evidence type="ECO:0000256" key="2">
    <source>
        <dbReference type="ARBA" id="ARBA00022679"/>
    </source>
</evidence>
<dbReference type="PANTHER" id="PTHR30481">
    <property type="entry name" value="DNA ADENINE METHYLASE"/>
    <property type="match status" value="1"/>
</dbReference>
<keyword evidence="2 4" id="KW-0808">Transferase</keyword>
<dbReference type="Proteomes" id="UP000593842">
    <property type="component" value="Chromosome"/>
</dbReference>
<dbReference type="GO" id="GO:0006298">
    <property type="term" value="P:mismatch repair"/>
    <property type="evidence" value="ECO:0007669"/>
    <property type="project" value="TreeGrafter"/>
</dbReference>
<sequence length="312" mass="36947">MKMNSLISWVGGKKSIRDLIYARFPQSYGRYIEVFGGGGWVLFGKKPDKFEVYNDFNNNLSNMFAVVRDQPLAFIQELGYLPENGRNIFNLYKEIITKQRVEDKFLQEEMEKVKVYFTELQQEEIMEIMNQERIEKQDVKLAVAFFKLVRYSYGSGCKTFGCRPYDVRKAFNTVWQISDRLANTVIENKDFEALIIQYDRSDAFFYLDPPYYETEGHYSVVFTKEDHIRLRDTLKKLQGKFLLSYNDCEFIRDLYKDFYIEGFSRINNMALRYDKSSQFPEVLISNYNPMKNSGIQKQLDLFEQDGGDENDE</sequence>
<dbReference type="GO" id="GO:0009307">
    <property type="term" value="P:DNA restriction-modification system"/>
    <property type="evidence" value="ECO:0007669"/>
    <property type="project" value="InterPro"/>
</dbReference>
<name>A0A7I8E253_9FIRM</name>
<dbReference type="EMBL" id="AP024085">
    <property type="protein sequence ID" value="BCL56635.1"/>
    <property type="molecule type" value="Genomic_DNA"/>
</dbReference>
<dbReference type="InterPro" id="IPR029063">
    <property type="entry name" value="SAM-dependent_MTases_sf"/>
</dbReference>
<dbReference type="AlphaFoldDB" id="A0A7I8E253"/>
<dbReference type="InterPro" id="IPR012327">
    <property type="entry name" value="MeTrfase_D12"/>
</dbReference>
<dbReference type="GO" id="GO:0043565">
    <property type="term" value="F:sequence-specific DNA binding"/>
    <property type="evidence" value="ECO:0007669"/>
    <property type="project" value="TreeGrafter"/>
</dbReference>
<dbReference type="KEGG" id="fit:Fi14EGH31_03470"/>